<evidence type="ECO:0000313" key="1">
    <source>
        <dbReference type="EMBL" id="OIR13995.1"/>
    </source>
</evidence>
<name>A0A1J5T1D3_9ZZZZ</name>
<organism evidence="1">
    <name type="scientific">mine drainage metagenome</name>
    <dbReference type="NCBI Taxonomy" id="410659"/>
    <lineage>
        <taxon>unclassified sequences</taxon>
        <taxon>metagenomes</taxon>
        <taxon>ecological metagenomes</taxon>
    </lineage>
</organism>
<accession>A0A1J5T1D3</accession>
<dbReference type="AlphaFoldDB" id="A0A1J5T1D3"/>
<evidence type="ECO:0008006" key="2">
    <source>
        <dbReference type="Google" id="ProtNLM"/>
    </source>
</evidence>
<comment type="caution">
    <text evidence="1">The sequence shown here is derived from an EMBL/GenBank/DDBJ whole genome shotgun (WGS) entry which is preliminary data.</text>
</comment>
<dbReference type="PROSITE" id="PS51257">
    <property type="entry name" value="PROKAR_LIPOPROTEIN"/>
    <property type="match status" value="1"/>
</dbReference>
<gene>
    <name evidence="1" type="ORF">GALL_51320</name>
</gene>
<sequence>MNARHTRRVTLLASLLVSACQTIPVVPHALNCDVDAALLGSTCAAPRPIASDATYAALVDTMQADRKALQECGNTTNALIAAIRRCNQAAAAYNDRIDTLNQRH</sequence>
<reference evidence="1" key="1">
    <citation type="submission" date="2016-10" db="EMBL/GenBank/DDBJ databases">
        <title>Sequence of Gallionella enrichment culture.</title>
        <authorList>
            <person name="Poehlein A."/>
            <person name="Muehling M."/>
            <person name="Daniel R."/>
        </authorList>
    </citation>
    <scope>NUCLEOTIDE SEQUENCE</scope>
</reference>
<protein>
    <recommendedName>
        <fullName evidence="2">Lipoprotein</fullName>
    </recommendedName>
</protein>
<dbReference type="EMBL" id="MLJW01000013">
    <property type="protein sequence ID" value="OIR13995.1"/>
    <property type="molecule type" value="Genomic_DNA"/>
</dbReference>
<proteinExistence type="predicted"/>